<name>A0A0A9A6W0_ARUDO</name>
<reference evidence="1" key="1">
    <citation type="submission" date="2014-09" db="EMBL/GenBank/DDBJ databases">
        <authorList>
            <person name="Magalhaes I.L.F."/>
            <person name="Oliveira U."/>
            <person name="Santos F.R."/>
            <person name="Vidigal T.H.D.A."/>
            <person name="Brescovit A.D."/>
            <person name="Santos A.J."/>
        </authorList>
    </citation>
    <scope>NUCLEOTIDE SEQUENCE</scope>
    <source>
        <tissue evidence="1">Shoot tissue taken approximately 20 cm above the soil surface</tissue>
    </source>
</reference>
<organism evidence="1">
    <name type="scientific">Arundo donax</name>
    <name type="common">Giant reed</name>
    <name type="synonym">Donax arundinaceus</name>
    <dbReference type="NCBI Taxonomy" id="35708"/>
    <lineage>
        <taxon>Eukaryota</taxon>
        <taxon>Viridiplantae</taxon>
        <taxon>Streptophyta</taxon>
        <taxon>Embryophyta</taxon>
        <taxon>Tracheophyta</taxon>
        <taxon>Spermatophyta</taxon>
        <taxon>Magnoliopsida</taxon>
        <taxon>Liliopsida</taxon>
        <taxon>Poales</taxon>
        <taxon>Poaceae</taxon>
        <taxon>PACMAD clade</taxon>
        <taxon>Arundinoideae</taxon>
        <taxon>Arundineae</taxon>
        <taxon>Arundo</taxon>
    </lineage>
</organism>
<evidence type="ECO:0000313" key="1">
    <source>
        <dbReference type="EMBL" id="JAD47424.1"/>
    </source>
</evidence>
<proteinExistence type="predicted"/>
<dbReference type="EMBL" id="GBRH01250471">
    <property type="protein sequence ID" value="JAD47424.1"/>
    <property type="molecule type" value="Transcribed_RNA"/>
</dbReference>
<reference evidence="1" key="2">
    <citation type="journal article" date="2015" name="Data Brief">
        <title>Shoot transcriptome of the giant reed, Arundo donax.</title>
        <authorList>
            <person name="Barrero R.A."/>
            <person name="Guerrero F.D."/>
            <person name="Moolhuijzen P."/>
            <person name="Goolsby J.A."/>
            <person name="Tidwell J."/>
            <person name="Bellgard S.E."/>
            <person name="Bellgard M.I."/>
        </authorList>
    </citation>
    <scope>NUCLEOTIDE SEQUENCE</scope>
    <source>
        <tissue evidence="1">Shoot tissue taken approximately 20 cm above the soil surface</tissue>
    </source>
</reference>
<dbReference type="AlphaFoldDB" id="A0A0A9A6W0"/>
<sequence>MGIISFVSLTLKRAKEITLTMYDKGWDNKPI</sequence>
<accession>A0A0A9A6W0</accession>
<protein>
    <submittedName>
        <fullName evidence="1">Uncharacterized protein</fullName>
    </submittedName>
</protein>